<dbReference type="Pfam" id="PF01839">
    <property type="entry name" value="FG-GAP"/>
    <property type="match status" value="1"/>
</dbReference>
<dbReference type="InterPro" id="IPR013519">
    <property type="entry name" value="Int_alpha_beta-p"/>
</dbReference>
<keyword evidence="6" id="KW-1185">Reference proteome</keyword>
<dbReference type="PANTHER" id="PTHR36220:SF1">
    <property type="entry name" value="GAMMA TUBULIN COMPLEX COMPONENT C-TERMINAL DOMAIN-CONTAINING PROTEIN"/>
    <property type="match status" value="1"/>
</dbReference>
<evidence type="ECO:0000313" key="5">
    <source>
        <dbReference type="EMBL" id="MFH0250529.1"/>
    </source>
</evidence>
<gene>
    <name evidence="5" type="ORF">ACG5V6_20225</name>
</gene>
<dbReference type="EMBL" id="JBIHMK010000085">
    <property type="protein sequence ID" value="MFH0250529.1"/>
    <property type="molecule type" value="Genomic_DNA"/>
</dbReference>
<feature type="chain" id="PRO_5045262642" evidence="4">
    <location>
        <begin position="23"/>
        <end position="513"/>
    </location>
</feature>
<keyword evidence="1 4" id="KW-0732">Signal</keyword>
<dbReference type="Proteomes" id="UP001607069">
    <property type="component" value="Unassembled WGS sequence"/>
</dbReference>
<name>A0ABW7HX99_9ACTN</name>
<accession>A0ABW7HX99</accession>
<reference evidence="5 6" key="1">
    <citation type="submission" date="2024-10" db="EMBL/GenBank/DDBJ databases">
        <authorList>
            <person name="Cho J.-C."/>
        </authorList>
    </citation>
    <scope>NUCLEOTIDE SEQUENCE [LARGE SCALE GENOMIC DNA]</scope>
    <source>
        <strain evidence="5 6">KCTC29696</strain>
    </source>
</reference>
<dbReference type="Gene3D" id="2.130.10.130">
    <property type="entry name" value="Integrin alpha, N-terminal"/>
    <property type="match status" value="1"/>
</dbReference>
<dbReference type="RefSeq" id="WP_279948366.1">
    <property type="nucleotide sequence ID" value="NZ_BAABEN010000003.1"/>
</dbReference>
<dbReference type="SUPFAM" id="SSF69318">
    <property type="entry name" value="Integrin alpha N-terminal domain"/>
    <property type="match status" value="1"/>
</dbReference>
<proteinExistence type="predicted"/>
<evidence type="ECO:0000256" key="4">
    <source>
        <dbReference type="SAM" id="SignalP"/>
    </source>
</evidence>
<comment type="caution">
    <text evidence="5">The sequence shown here is derived from an EMBL/GenBank/DDBJ whole genome shotgun (WGS) entry which is preliminary data.</text>
</comment>
<feature type="signal peptide" evidence="4">
    <location>
        <begin position="1"/>
        <end position="22"/>
    </location>
</feature>
<evidence type="ECO:0000313" key="6">
    <source>
        <dbReference type="Proteomes" id="UP001607069"/>
    </source>
</evidence>
<dbReference type="SMART" id="SM00191">
    <property type="entry name" value="Int_alpha"/>
    <property type="match status" value="3"/>
</dbReference>
<dbReference type="PROSITE" id="PS51470">
    <property type="entry name" value="FG_GAP"/>
    <property type="match status" value="2"/>
</dbReference>
<keyword evidence="3" id="KW-0325">Glycoprotein</keyword>
<organism evidence="5 6">
    <name type="scientific">Streptomyces chitinivorans</name>
    <dbReference type="NCBI Taxonomy" id="1257027"/>
    <lineage>
        <taxon>Bacteria</taxon>
        <taxon>Bacillati</taxon>
        <taxon>Actinomycetota</taxon>
        <taxon>Actinomycetes</taxon>
        <taxon>Kitasatosporales</taxon>
        <taxon>Streptomycetaceae</taxon>
        <taxon>Streptomyces</taxon>
    </lineage>
</organism>
<dbReference type="InterPro" id="IPR028994">
    <property type="entry name" value="Integrin_alpha_N"/>
</dbReference>
<sequence length="513" mass="51196">MRTRAGTIGLALVAAMALSGGAPPLAPVVEAATGCTAGTESDFNGDGVRDIAIADPEATVSGHPEAGTVHIAYGGGRGAEEVSQDTEGIPGTAEPGDRYGHALATFDHNGDGCADLVVGSPYEDIGDQADAGSVQILYGSPAGLGKGPAALDLHQGKGSGSIASSAAEAGDWFGYSLAAGHTGPGRPYLVIGVPGEDLSGGLRDAGSVHYLRDSINVAFNQNDNGASGLPENDDRFGYSIAASPYHIAVGVPGEAIGDRTFSGGMQLLRHAINSDGNPTPVGGTHQDTPGINGTAETGDQYGAALAAVQYRPPGSSSTTDTLVVVGIPGEDTSTGEDAGRVITLRLTLSGDVTQVADIHQGITGVTGVGEDGDYFGQHLTAVNTAPGSTSTAQNLLLAVGIPGEDIEAAGGKDSGGVQIFPLVGPPGDGDVWLEQGLHGLPGQPGVREYLGTSLSATPQTLHVGKPYGLEADRGVHGIPWANLISGGTGAVSAWRPGEGGIPTGGRAFGAVVR</sequence>
<evidence type="ECO:0000256" key="2">
    <source>
        <dbReference type="ARBA" id="ARBA00022737"/>
    </source>
</evidence>
<evidence type="ECO:0000256" key="3">
    <source>
        <dbReference type="ARBA" id="ARBA00023180"/>
    </source>
</evidence>
<dbReference type="PANTHER" id="PTHR36220">
    <property type="entry name" value="UNNAMED PRODUCT"/>
    <property type="match status" value="1"/>
</dbReference>
<keyword evidence="2" id="KW-0677">Repeat</keyword>
<protein>
    <submittedName>
        <fullName evidence="5">VCBS repeat-containing protein</fullName>
    </submittedName>
</protein>
<evidence type="ECO:0000256" key="1">
    <source>
        <dbReference type="ARBA" id="ARBA00022729"/>
    </source>
</evidence>
<dbReference type="InterPro" id="IPR013517">
    <property type="entry name" value="FG-GAP"/>
</dbReference>